<dbReference type="OrthoDB" id="2012278at2759"/>
<dbReference type="STRING" id="1555241.A0A4P9X4L7"/>
<reference evidence="4" key="1">
    <citation type="journal article" date="2018" name="Nat. Microbiol.">
        <title>Leveraging single-cell genomics to expand the fungal tree of life.</title>
        <authorList>
            <person name="Ahrendt S.R."/>
            <person name="Quandt C.A."/>
            <person name="Ciobanu D."/>
            <person name="Clum A."/>
            <person name="Salamov A."/>
            <person name="Andreopoulos B."/>
            <person name="Cheng J.F."/>
            <person name="Woyke T."/>
            <person name="Pelin A."/>
            <person name="Henrissat B."/>
            <person name="Reynolds N.K."/>
            <person name="Benny G.L."/>
            <person name="Smith M.E."/>
            <person name="James T.Y."/>
            <person name="Grigoriev I.V."/>
        </authorList>
    </citation>
    <scope>NUCLEOTIDE SEQUENCE [LARGE SCALE GENOMIC DNA]</scope>
    <source>
        <strain evidence="4">ATCC 52028</strain>
    </source>
</reference>
<dbReference type="Proteomes" id="UP000274922">
    <property type="component" value="Unassembled WGS sequence"/>
</dbReference>
<dbReference type="InterPro" id="IPR039743">
    <property type="entry name" value="6GAL/EXGAL"/>
</dbReference>
<dbReference type="InterPro" id="IPR039514">
    <property type="entry name" value="6GAL-like"/>
</dbReference>
<protein>
    <recommendedName>
        <fullName evidence="2">Endo-beta-1,6-galactanase-like domain-containing protein</fullName>
    </recommendedName>
</protein>
<dbReference type="Gene3D" id="3.20.20.80">
    <property type="entry name" value="Glycosidases"/>
    <property type="match status" value="1"/>
</dbReference>
<dbReference type="PANTHER" id="PTHR42767:SF1">
    <property type="entry name" value="ENDO-BETA-1,6-GALACTANASE-LIKE DOMAIN-CONTAINING PROTEIN"/>
    <property type="match status" value="1"/>
</dbReference>
<dbReference type="Pfam" id="PF14587">
    <property type="entry name" value="Glyco_hydr_30_2"/>
    <property type="match status" value="1"/>
</dbReference>
<accession>A0A4P9X4L7</accession>
<dbReference type="AlphaFoldDB" id="A0A4P9X4L7"/>
<evidence type="ECO:0000256" key="1">
    <source>
        <dbReference type="SAM" id="MobiDB-lite"/>
    </source>
</evidence>
<dbReference type="EMBL" id="ML014241">
    <property type="protein sequence ID" value="RKP00010.1"/>
    <property type="molecule type" value="Genomic_DNA"/>
</dbReference>
<dbReference type="InterPro" id="IPR017853">
    <property type="entry name" value="GH"/>
</dbReference>
<evidence type="ECO:0000313" key="3">
    <source>
        <dbReference type="EMBL" id="RKP00010.1"/>
    </source>
</evidence>
<feature type="domain" description="Endo-beta-1,6-galactanase-like" evidence="2">
    <location>
        <begin position="42"/>
        <end position="230"/>
    </location>
</feature>
<evidence type="ECO:0000313" key="4">
    <source>
        <dbReference type="Proteomes" id="UP000274922"/>
    </source>
</evidence>
<keyword evidence="4" id="KW-1185">Reference proteome</keyword>
<proteinExistence type="predicted"/>
<dbReference type="PANTHER" id="PTHR42767">
    <property type="entry name" value="ENDO-BETA-1,6-GALACTANASE"/>
    <property type="match status" value="1"/>
</dbReference>
<gene>
    <name evidence="3" type="ORF">CXG81DRAFT_19974</name>
</gene>
<dbReference type="SUPFAM" id="SSF51445">
    <property type="entry name" value="(Trans)glycosidases"/>
    <property type="match status" value="1"/>
</dbReference>
<sequence>MSRAAAAASEKLAPPASLANGRAVWIEADGRPESTLVDAWEGWGTSLCWWAAWAGKISNTLYFESLMDHLFTYDKGLGLNIVRYNIYGGSDPGDKGLFRDYAGEDGFWPGPDAPFDWSRDAPQRRVLFAALARGVTTVEAFSNSPPAWMTVSGKAVGGLSGTADNLRSDMVPRFAHYLCRVLAYYETQGVTFASLSPFNEPLATWWCYEANKQGFQEGCHHSVATQVAVLDAVREQLRLQKLAEPRLVASEDWSPGWTRDTLQAGGDQLWSRVDQVNTHGYGAMNRKDRAELGDLCRRHRVPLWLSEVGFPHAGLEGLIELAEHIILDITAMRCSAWIYWQALEQWGDWGMIHQSLREDDPQTIALTSKYHGMKHFTHHIRPGARLLQPHFPHGSAPVGLLMARGPPQLGTRRAPSVAPSGASDPPTSTKQQPLVVVVCHPDLAVPRDVYLRVHERLLPHGLQTVADVYRSDAGGLYTALSARVAPQAWRIVPPGEAAVLAAQAARLRGHRPWWRRAACAVWHALAACFMPRAVTASAEKPGLAPDAPTLLLQLRVEPQSLTTFTFY</sequence>
<organism evidence="3 4">
    <name type="scientific">Caulochytrium protostelioides</name>
    <dbReference type="NCBI Taxonomy" id="1555241"/>
    <lineage>
        <taxon>Eukaryota</taxon>
        <taxon>Fungi</taxon>
        <taxon>Fungi incertae sedis</taxon>
        <taxon>Chytridiomycota</taxon>
        <taxon>Chytridiomycota incertae sedis</taxon>
        <taxon>Chytridiomycetes</taxon>
        <taxon>Caulochytriales</taxon>
        <taxon>Caulochytriaceae</taxon>
        <taxon>Caulochytrium</taxon>
    </lineage>
</organism>
<evidence type="ECO:0000259" key="2">
    <source>
        <dbReference type="Pfam" id="PF14587"/>
    </source>
</evidence>
<feature type="region of interest" description="Disordered" evidence="1">
    <location>
        <begin position="409"/>
        <end position="430"/>
    </location>
</feature>
<dbReference type="GO" id="GO:0004553">
    <property type="term" value="F:hydrolase activity, hydrolyzing O-glycosyl compounds"/>
    <property type="evidence" value="ECO:0007669"/>
    <property type="project" value="InterPro"/>
</dbReference>
<name>A0A4P9X4L7_9FUNG</name>